<comment type="caution">
    <text evidence="6">The sequence shown here is derived from an EMBL/GenBank/DDBJ whole genome shotgun (WGS) entry which is preliminary data.</text>
</comment>
<dbReference type="Pfam" id="PF08100">
    <property type="entry name" value="Dimerisation"/>
    <property type="match status" value="1"/>
</dbReference>
<sequence length="517" mass="56895">MYAMAGSIHANLVYKPPKLKTQVNCIIHPFDTRKRNFLVAPMPSALRSLLSIIQKSVDDIEATFEKRGFDFPSLDEPPSERDSIRLESSVQAATALLTSAAYQLIANVQLPPSYIFNSLFGYYLPSALRAAMETNIVEILREAGPQGMHVKEIAKKAQVDPTKLSSILGYLATYHIFREIEPDVYANNRLSSVWDTEKSLEEIKESPMAKFNGTNGIAALIGHCADEDYKGAGQIADHIMTPETAFEDSPERSPLMTALGYDKGSMWSWFEEPSNEMRLRRFGIAMNGVNSLQPPDAILKGFDWASLPEGSVIVDVGGGIGVSAISIVRAFGHLKCIVQDRAMVLKLGTEHCQKLLPDALSSGKIEYHEHDFFEAQPQTSATVFLLKQITHDWSDRYVTRILQRLRDAATPTTMLVIVDTIINHPCPSPPSNILGANLPAPPPPLLANLGVANASTHFADLSMFVHFNAQERTLAHMVELLAGTGWEVIRVYRSDDSGGYLPQIVATPVPSPALVKE</sequence>
<evidence type="ECO:0000256" key="3">
    <source>
        <dbReference type="ARBA" id="ARBA00022691"/>
    </source>
</evidence>
<dbReference type="Gene3D" id="3.40.50.150">
    <property type="entry name" value="Vaccinia Virus protein VP39"/>
    <property type="match status" value="1"/>
</dbReference>
<dbReference type="InterPro" id="IPR001077">
    <property type="entry name" value="COMT_C"/>
</dbReference>
<dbReference type="SUPFAM" id="SSF46785">
    <property type="entry name" value="Winged helix' DNA-binding domain"/>
    <property type="match status" value="1"/>
</dbReference>
<gene>
    <name evidence="6" type="ORF">F5050DRAFT_1060112</name>
</gene>
<organism evidence="6 7">
    <name type="scientific">Lentinula boryana</name>
    <dbReference type="NCBI Taxonomy" id="40481"/>
    <lineage>
        <taxon>Eukaryota</taxon>
        <taxon>Fungi</taxon>
        <taxon>Dikarya</taxon>
        <taxon>Basidiomycota</taxon>
        <taxon>Agaricomycotina</taxon>
        <taxon>Agaricomycetes</taxon>
        <taxon>Agaricomycetidae</taxon>
        <taxon>Agaricales</taxon>
        <taxon>Marasmiineae</taxon>
        <taxon>Omphalotaceae</taxon>
        <taxon>Lentinula</taxon>
    </lineage>
</organism>
<dbReference type="PROSITE" id="PS51683">
    <property type="entry name" value="SAM_OMT_II"/>
    <property type="match status" value="1"/>
</dbReference>
<keyword evidence="1" id="KW-0489">Methyltransferase</keyword>
<dbReference type="PANTHER" id="PTHR43712">
    <property type="entry name" value="PUTATIVE (AFU_ORTHOLOGUE AFUA_4G14580)-RELATED"/>
    <property type="match status" value="1"/>
</dbReference>
<dbReference type="InterPro" id="IPR012967">
    <property type="entry name" value="COMT_dimerisation"/>
</dbReference>
<feature type="domain" description="O-methyltransferase C-terminal" evidence="4">
    <location>
        <begin position="280"/>
        <end position="424"/>
    </location>
</feature>
<dbReference type="InterPro" id="IPR029063">
    <property type="entry name" value="SAM-dependent_MTases_sf"/>
</dbReference>
<reference evidence="6" key="1">
    <citation type="submission" date="2022-08" db="EMBL/GenBank/DDBJ databases">
        <authorList>
            <consortium name="DOE Joint Genome Institute"/>
            <person name="Min B."/>
            <person name="Riley R."/>
            <person name="Sierra-Patev S."/>
            <person name="Naranjo-Ortiz M."/>
            <person name="Looney B."/>
            <person name="Konkel Z."/>
            <person name="Slot J.C."/>
            <person name="Sakamoto Y."/>
            <person name="Steenwyk J.L."/>
            <person name="Rokas A."/>
            <person name="Carro J."/>
            <person name="Camarero S."/>
            <person name="Ferreira P."/>
            <person name="Molpeceres G."/>
            <person name="Ruiz-Duenas F.J."/>
            <person name="Serrano A."/>
            <person name="Henrissat B."/>
            <person name="Drula E."/>
            <person name="Hughes K.W."/>
            <person name="Mata J.L."/>
            <person name="Ishikawa N.K."/>
            <person name="Vargas-Isla R."/>
            <person name="Ushijima S."/>
            <person name="Smith C.A."/>
            <person name="Ahrendt S."/>
            <person name="Andreopoulos W."/>
            <person name="He G."/>
            <person name="Labutti K."/>
            <person name="Lipzen A."/>
            <person name="Ng V."/>
            <person name="Sandor L."/>
            <person name="Barry K."/>
            <person name="Martinez A.T."/>
            <person name="Xiao Y."/>
            <person name="Gibbons J.G."/>
            <person name="Terashima K."/>
            <person name="Hibbett D.S."/>
            <person name="Grigoriev I.V."/>
        </authorList>
    </citation>
    <scope>NUCLEOTIDE SEQUENCE</scope>
    <source>
        <strain evidence="6">TFB10827</strain>
    </source>
</reference>
<dbReference type="SUPFAM" id="SSF53335">
    <property type="entry name" value="S-adenosyl-L-methionine-dependent methyltransferases"/>
    <property type="match status" value="1"/>
</dbReference>
<dbReference type="Pfam" id="PF00891">
    <property type="entry name" value="Methyltransf_2"/>
    <property type="match status" value="1"/>
</dbReference>
<dbReference type="InterPro" id="IPR036388">
    <property type="entry name" value="WH-like_DNA-bd_sf"/>
</dbReference>
<dbReference type="InterPro" id="IPR036390">
    <property type="entry name" value="WH_DNA-bd_sf"/>
</dbReference>
<name>A0ABQ8QL53_9AGAR</name>
<keyword evidence="3" id="KW-0949">S-adenosyl-L-methionine</keyword>
<accession>A0ABQ8QL53</accession>
<evidence type="ECO:0000313" key="7">
    <source>
        <dbReference type="Proteomes" id="UP001163828"/>
    </source>
</evidence>
<evidence type="ECO:0000313" key="6">
    <source>
        <dbReference type="EMBL" id="KAJ3999173.1"/>
    </source>
</evidence>
<proteinExistence type="predicted"/>
<evidence type="ECO:0000256" key="1">
    <source>
        <dbReference type="ARBA" id="ARBA00022603"/>
    </source>
</evidence>
<evidence type="ECO:0000256" key="2">
    <source>
        <dbReference type="ARBA" id="ARBA00022679"/>
    </source>
</evidence>
<protein>
    <submittedName>
        <fullName evidence="6">O-methyltransferase-domain-containing protein</fullName>
    </submittedName>
</protein>
<keyword evidence="7" id="KW-1185">Reference proteome</keyword>
<dbReference type="EMBL" id="MU790544">
    <property type="protein sequence ID" value="KAJ3999173.1"/>
    <property type="molecule type" value="Genomic_DNA"/>
</dbReference>
<feature type="domain" description="O-methyltransferase dimerisation" evidence="5">
    <location>
        <begin position="118"/>
        <end position="194"/>
    </location>
</feature>
<keyword evidence="2" id="KW-0808">Transferase</keyword>
<dbReference type="Gene3D" id="1.10.10.10">
    <property type="entry name" value="Winged helix-like DNA-binding domain superfamily/Winged helix DNA-binding domain"/>
    <property type="match status" value="1"/>
</dbReference>
<dbReference type="PANTHER" id="PTHR43712:SF2">
    <property type="entry name" value="O-METHYLTRANSFERASE CICE"/>
    <property type="match status" value="1"/>
</dbReference>
<dbReference type="InterPro" id="IPR016461">
    <property type="entry name" value="COMT-like"/>
</dbReference>
<dbReference type="Proteomes" id="UP001163828">
    <property type="component" value="Unassembled WGS sequence"/>
</dbReference>
<evidence type="ECO:0000259" key="4">
    <source>
        <dbReference type="Pfam" id="PF00891"/>
    </source>
</evidence>
<evidence type="ECO:0000259" key="5">
    <source>
        <dbReference type="Pfam" id="PF08100"/>
    </source>
</evidence>